<feature type="transmembrane region" description="Helical" evidence="4">
    <location>
        <begin position="42"/>
        <end position="65"/>
    </location>
</feature>
<keyword evidence="7" id="KW-1185">Reference proteome</keyword>
<keyword evidence="2 6" id="KW-0418">Kinase</keyword>
<evidence type="ECO:0000259" key="5">
    <source>
        <dbReference type="Pfam" id="PF07730"/>
    </source>
</evidence>
<organism evidence="6 7">
    <name type="scientific">Microbacterium oryzae</name>
    <dbReference type="NCBI Taxonomy" id="743009"/>
    <lineage>
        <taxon>Bacteria</taxon>
        <taxon>Bacillati</taxon>
        <taxon>Actinomycetota</taxon>
        <taxon>Actinomycetes</taxon>
        <taxon>Micrococcales</taxon>
        <taxon>Microbacteriaceae</taxon>
        <taxon>Microbacterium</taxon>
    </lineage>
</organism>
<keyword evidence="4" id="KW-0472">Membrane</keyword>
<evidence type="ECO:0000313" key="7">
    <source>
        <dbReference type="Proteomes" id="UP000422989"/>
    </source>
</evidence>
<evidence type="ECO:0000256" key="3">
    <source>
        <dbReference type="ARBA" id="ARBA00023012"/>
    </source>
</evidence>
<dbReference type="KEGG" id="moj:D7D94_13750"/>
<dbReference type="SUPFAM" id="SSF55874">
    <property type="entry name" value="ATPase domain of HSP90 chaperone/DNA topoisomerase II/histidine kinase"/>
    <property type="match status" value="1"/>
</dbReference>
<keyword evidence="4" id="KW-0812">Transmembrane</keyword>
<dbReference type="OrthoDB" id="5241784at2"/>
<evidence type="ECO:0000256" key="2">
    <source>
        <dbReference type="ARBA" id="ARBA00022777"/>
    </source>
</evidence>
<feature type="transmembrane region" description="Helical" evidence="4">
    <location>
        <begin position="16"/>
        <end position="36"/>
    </location>
</feature>
<keyword evidence="3" id="KW-0902">Two-component regulatory system</keyword>
<protein>
    <submittedName>
        <fullName evidence="6">Sensor histidine kinase</fullName>
    </submittedName>
</protein>
<dbReference type="Gene3D" id="3.30.565.10">
    <property type="entry name" value="Histidine kinase-like ATPase, C-terminal domain"/>
    <property type="match status" value="1"/>
</dbReference>
<feature type="domain" description="Signal transduction histidine kinase subgroup 3 dimerisation and phosphoacceptor" evidence="5">
    <location>
        <begin position="183"/>
        <end position="247"/>
    </location>
</feature>
<sequence length="361" mass="38372">MAMTGARDTGAPWERWGWLMAVVWMVFLVYPVVSLVDSVAPLGWRLLGWASLVLFALLYIIGFVHGMRGTWHRPGRLVVAIFWVLLLCAALAVPAIGSQALSFVPFLMSYAAYGLGRTWHWWASAGGLTAVLGAILLTGDLPQHGQMLGIIVMIAVVNTISTWLIGRSLRSEELRVQMAASEERSVVARDVHDLLGHSLTAVKLKAELARRLIDEDPSRTKAELDDIVRLATEAIGGVRSTVTGLRGAGFAEELTACAAAFEGAGIAVETTGDPDALSPAQSLPAGWILREATTNVLRHAAATVVRITVEPGTVLVEDDGRGLRGPAGNGLRGMAERAAAAGATLRVEEAASGGTRVSVVW</sequence>
<dbReference type="InterPro" id="IPR036890">
    <property type="entry name" value="HATPase_C_sf"/>
</dbReference>
<reference evidence="6 7" key="1">
    <citation type="submission" date="2018-09" db="EMBL/GenBank/DDBJ databases">
        <title>Whole genome sequencing of Microbacterium oryzae strain MB-10T.</title>
        <authorList>
            <person name="Das S.K."/>
        </authorList>
    </citation>
    <scope>NUCLEOTIDE SEQUENCE [LARGE SCALE GENOMIC DNA]</scope>
    <source>
        <strain evidence="6 7">MB-10</strain>
    </source>
</reference>
<dbReference type="EMBL" id="CP032550">
    <property type="protein sequence ID" value="QGU28973.1"/>
    <property type="molecule type" value="Genomic_DNA"/>
</dbReference>
<evidence type="ECO:0000256" key="1">
    <source>
        <dbReference type="ARBA" id="ARBA00022679"/>
    </source>
</evidence>
<keyword evidence="1" id="KW-0808">Transferase</keyword>
<evidence type="ECO:0000313" key="6">
    <source>
        <dbReference type="EMBL" id="QGU28973.1"/>
    </source>
</evidence>
<keyword evidence="4" id="KW-1133">Transmembrane helix</keyword>
<dbReference type="PANTHER" id="PTHR24421">
    <property type="entry name" value="NITRATE/NITRITE SENSOR PROTEIN NARX-RELATED"/>
    <property type="match status" value="1"/>
</dbReference>
<dbReference type="InterPro" id="IPR011712">
    <property type="entry name" value="Sig_transdc_His_kin_sub3_dim/P"/>
</dbReference>
<dbReference type="AlphaFoldDB" id="A0A6I6E1G8"/>
<name>A0A6I6E1G8_9MICO</name>
<feature type="transmembrane region" description="Helical" evidence="4">
    <location>
        <begin position="77"/>
        <end position="101"/>
    </location>
</feature>
<dbReference type="PANTHER" id="PTHR24421:SF63">
    <property type="entry name" value="SENSOR HISTIDINE KINASE DESK"/>
    <property type="match status" value="1"/>
</dbReference>
<gene>
    <name evidence="6" type="ORF">D7D94_13750</name>
</gene>
<feature type="transmembrane region" description="Helical" evidence="4">
    <location>
        <begin position="148"/>
        <end position="166"/>
    </location>
</feature>
<dbReference type="RefSeq" id="WP_156243468.1">
    <property type="nucleotide sequence ID" value="NZ_BAAAZL010000007.1"/>
</dbReference>
<accession>A0A6I6E1G8</accession>
<dbReference type="GO" id="GO:0000155">
    <property type="term" value="F:phosphorelay sensor kinase activity"/>
    <property type="evidence" value="ECO:0007669"/>
    <property type="project" value="InterPro"/>
</dbReference>
<dbReference type="Gene3D" id="1.20.5.1930">
    <property type="match status" value="1"/>
</dbReference>
<evidence type="ECO:0000256" key="4">
    <source>
        <dbReference type="SAM" id="Phobius"/>
    </source>
</evidence>
<dbReference type="InterPro" id="IPR050482">
    <property type="entry name" value="Sensor_HK_TwoCompSys"/>
</dbReference>
<dbReference type="GO" id="GO:0016020">
    <property type="term" value="C:membrane"/>
    <property type="evidence" value="ECO:0007669"/>
    <property type="project" value="InterPro"/>
</dbReference>
<proteinExistence type="predicted"/>
<dbReference type="Pfam" id="PF07730">
    <property type="entry name" value="HisKA_3"/>
    <property type="match status" value="1"/>
</dbReference>
<dbReference type="Proteomes" id="UP000422989">
    <property type="component" value="Chromosome"/>
</dbReference>
<feature type="transmembrane region" description="Helical" evidence="4">
    <location>
        <begin position="121"/>
        <end position="141"/>
    </location>
</feature>
<dbReference type="GO" id="GO:0046983">
    <property type="term" value="F:protein dimerization activity"/>
    <property type="evidence" value="ECO:0007669"/>
    <property type="project" value="InterPro"/>
</dbReference>